<feature type="transmembrane region" description="Helical" evidence="1">
    <location>
        <begin position="59"/>
        <end position="79"/>
    </location>
</feature>
<keyword evidence="1" id="KW-0472">Membrane</keyword>
<comment type="caution">
    <text evidence="2">The sequence shown here is derived from an EMBL/GenBank/DDBJ whole genome shotgun (WGS) entry which is preliminary data.</text>
</comment>
<evidence type="ECO:0000313" key="2">
    <source>
        <dbReference type="EMBL" id="KYF69859.1"/>
    </source>
</evidence>
<feature type="transmembrane region" description="Helical" evidence="1">
    <location>
        <begin position="132"/>
        <end position="158"/>
    </location>
</feature>
<dbReference type="AlphaFoldDB" id="A0A150QPG1"/>
<protein>
    <submittedName>
        <fullName evidence="2">Uncharacterized protein</fullName>
    </submittedName>
</protein>
<keyword evidence="1" id="KW-0812">Transmembrane</keyword>
<proteinExistence type="predicted"/>
<gene>
    <name evidence="2" type="ORF">BE15_23915</name>
</gene>
<feature type="transmembrane region" description="Helical" evidence="1">
    <location>
        <begin position="91"/>
        <end position="111"/>
    </location>
</feature>
<dbReference type="EMBL" id="JEMA01000444">
    <property type="protein sequence ID" value="KYF69859.1"/>
    <property type="molecule type" value="Genomic_DNA"/>
</dbReference>
<sequence>MLTPTLQDAGEAQAAPGKRPFRLQSQLWIGALGGVVPMFLLGMINAGRLRLPAEQRRRMLLLGLAALAAILAIWIWAQFSAYGQASADAPGFFRGIRLANQILGGLLYLAYRRLQQVADRRFQFAGGAHASLWIPGIAVVLAGWALQFVVFTGIAVLAPGAGP</sequence>
<dbReference type="Proteomes" id="UP000075260">
    <property type="component" value="Unassembled WGS sequence"/>
</dbReference>
<feature type="transmembrane region" description="Helical" evidence="1">
    <location>
        <begin position="27"/>
        <end position="47"/>
    </location>
</feature>
<reference evidence="2 3" key="1">
    <citation type="submission" date="2014-02" db="EMBL/GenBank/DDBJ databases">
        <title>The small core and large imbalanced accessory genome model reveals a collaborative survival strategy of Sorangium cellulosum strains in nature.</title>
        <authorList>
            <person name="Han K."/>
            <person name="Peng R."/>
            <person name="Blom J."/>
            <person name="Li Y.-Z."/>
        </authorList>
    </citation>
    <scope>NUCLEOTIDE SEQUENCE [LARGE SCALE GENOMIC DNA]</scope>
    <source>
        <strain evidence="2 3">So0008-312</strain>
    </source>
</reference>
<organism evidence="2 3">
    <name type="scientific">Sorangium cellulosum</name>
    <name type="common">Polyangium cellulosum</name>
    <dbReference type="NCBI Taxonomy" id="56"/>
    <lineage>
        <taxon>Bacteria</taxon>
        <taxon>Pseudomonadati</taxon>
        <taxon>Myxococcota</taxon>
        <taxon>Polyangia</taxon>
        <taxon>Polyangiales</taxon>
        <taxon>Polyangiaceae</taxon>
        <taxon>Sorangium</taxon>
    </lineage>
</organism>
<accession>A0A150QPG1</accession>
<name>A0A150QPG1_SORCE</name>
<evidence type="ECO:0000313" key="3">
    <source>
        <dbReference type="Proteomes" id="UP000075260"/>
    </source>
</evidence>
<evidence type="ECO:0000256" key="1">
    <source>
        <dbReference type="SAM" id="Phobius"/>
    </source>
</evidence>
<keyword evidence="1" id="KW-1133">Transmembrane helix</keyword>